<keyword evidence="1" id="KW-0472">Membrane</keyword>
<dbReference type="RefSeq" id="WP_161762715.1">
    <property type="nucleotide sequence ID" value="NZ_JAAATX020000008.1"/>
</dbReference>
<proteinExistence type="predicted"/>
<name>A0ABS6J4A2_9RHOB</name>
<organism evidence="2 3">
    <name type="scientific">Paragemmobacter amnigenus</name>
    <dbReference type="NCBI Taxonomy" id="2852097"/>
    <lineage>
        <taxon>Bacteria</taxon>
        <taxon>Pseudomonadati</taxon>
        <taxon>Pseudomonadota</taxon>
        <taxon>Alphaproteobacteria</taxon>
        <taxon>Rhodobacterales</taxon>
        <taxon>Paracoccaceae</taxon>
        <taxon>Paragemmobacter</taxon>
    </lineage>
</organism>
<dbReference type="EMBL" id="JAAATX020000008">
    <property type="protein sequence ID" value="MBU9698589.1"/>
    <property type="molecule type" value="Genomic_DNA"/>
</dbReference>
<evidence type="ECO:0000313" key="2">
    <source>
        <dbReference type="EMBL" id="MBU9698589.1"/>
    </source>
</evidence>
<protein>
    <submittedName>
        <fullName evidence="2">PepSY domain-containing protein</fullName>
    </submittedName>
</protein>
<gene>
    <name evidence="2" type="ORF">GU927_012120</name>
</gene>
<feature type="transmembrane region" description="Helical" evidence="1">
    <location>
        <begin position="157"/>
        <end position="179"/>
    </location>
</feature>
<keyword evidence="1" id="KW-1133">Transmembrane helix</keyword>
<evidence type="ECO:0000313" key="3">
    <source>
        <dbReference type="Proteomes" id="UP000731907"/>
    </source>
</evidence>
<evidence type="ECO:0000256" key="1">
    <source>
        <dbReference type="SAM" id="Phobius"/>
    </source>
</evidence>
<dbReference type="Proteomes" id="UP000731907">
    <property type="component" value="Unassembled WGS sequence"/>
</dbReference>
<reference evidence="2 3" key="1">
    <citation type="submission" date="2021-06" db="EMBL/GenBank/DDBJ databases">
        <title>Rhodobacteraceae bacterium strain HSP-20.</title>
        <authorList>
            <person name="Chen W.-M."/>
        </authorList>
    </citation>
    <scope>NUCLEOTIDE SEQUENCE [LARGE SCALE GENOMIC DNA]</scope>
    <source>
        <strain evidence="2 3">HSP-20</strain>
    </source>
</reference>
<comment type="caution">
    <text evidence="2">The sequence shown here is derived from an EMBL/GenBank/DDBJ whole genome shotgun (WGS) entry which is preliminary data.</text>
</comment>
<sequence length="202" mass="22107">MSVERVLKALHSWLGVVILPWVVAAGFTGLYMNHADLVLSLFPQTEHYDAALFDGAPQARAVDEAAAQGIAAVLAPGMRLELDDAEDEFHDRHVYTFDAGSHYVIVDRRTGYGWVNSRYATRTYAPDGTRLHTRVRWGRVLSSIHERGWVGSGFGSWLADIAAGALVVFGLSGMVLFVAPRVRRALNRRAKAAYLKAAAAKG</sequence>
<keyword evidence="3" id="KW-1185">Reference proteome</keyword>
<keyword evidence="1" id="KW-0812">Transmembrane</keyword>
<feature type="transmembrane region" description="Helical" evidence="1">
    <location>
        <begin position="12"/>
        <end position="32"/>
    </location>
</feature>
<accession>A0ABS6J4A2</accession>